<keyword evidence="2" id="KW-1185">Reference proteome</keyword>
<dbReference type="EMBL" id="BAAABM010000029">
    <property type="protein sequence ID" value="GAA0344693.1"/>
    <property type="molecule type" value="Genomic_DNA"/>
</dbReference>
<evidence type="ECO:0008006" key="3">
    <source>
        <dbReference type="Google" id="ProtNLM"/>
    </source>
</evidence>
<name>A0ABN0WR55_9ACTN</name>
<accession>A0ABN0WR55</accession>
<reference evidence="1 2" key="1">
    <citation type="journal article" date="2019" name="Int. J. Syst. Evol. Microbiol.">
        <title>The Global Catalogue of Microorganisms (GCM) 10K type strain sequencing project: providing services to taxonomists for standard genome sequencing and annotation.</title>
        <authorList>
            <consortium name="The Broad Institute Genomics Platform"/>
            <consortium name="The Broad Institute Genome Sequencing Center for Infectious Disease"/>
            <person name="Wu L."/>
            <person name="Ma J."/>
        </authorList>
    </citation>
    <scope>NUCLEOTIDE SEQUENCE [LARGE SCALE GENOMIC DNA]</scope>
    <source>
        <strain evidence="1 2">JCM 3146</strain>
    </source>
</reference>
<comment type="caution">
    <text evidence="1">The sequence shown here is derived from an EMBL/GenBank/DDBJ whole genome shotgun (WGS) entry which is preliminary data.</text>
</comment>
<evidence type="ECO:0000313" key="1">
    <source>
        <dbReference type="EMBL" id="GAA0344693.1"/>
    </source>
</evidence>
<dbReference type="RefSeq" id="WP_252810020.1">
    <property type="nucleotide sequence ID" value="NZ_BAAABM010000029.1"/>
</dbReference>
<evidence type="ECO:0000313" key="2">
    <source>
        <dbReference type="Proteomes" id="UP001501822"/>
    </source>
</evidence>
<organism evidence="1 2">
    <name type="scientific">Actinoallomurus spadix</name>
    <dbReference type="NCBI Taxonomy" id="79912"/>
    <lineage>
        <taxon>Bacteria</taxon>
        <taxon>Bacillati</taxon>
        <taxon>Actinomycetota</taxon>
        <taxon>Actinomycetes</taxon>
        <taxon>Streptosporangiales</taxon>
        <taxon>Thermomonosporaceae</taxon>
        <taxon>Actinoallomurus</taxon>
    </lineage>
</organism>
<dbReference type="Proteomes" id="UP001501822">
    <property type="component" value="Unassembled WGS sequence"/>
</dbReference>
<sequence>MSERFRDTGARLWGLARELLVVCPHCGGRAVVLVDPGYRECPRHPGEHLMAARRLSCPGCGHTGTWRPRPWRKGDGDLFFGGGPPLAVPRMTGPEDPFFGLPLWLRRRCRGRILWAYNAAHLDLLEGYVGARLRERHPHTGSGSLVERLPAWIKAAGNREEVLAAIRDLRTRL</sequence>
<gene>
    <name evidence="1" type="ORF">GCM10010151_38030</name>
</gene>
<protein>
    <recommendedName>
        <fullName evidence="3">TFIIB-type zinc ribbon-containing protein</fullName>
    </recommendedName>
</protein>
<proteinExistence type="predicted"/>